<evidence type="ECO:0000313" key="2">
    <source>
        <dbReference type="Proteomes" id="UP001055811"/>
    </source>
</evidence>
<comment type="caution">
    <text evidence="1">The sequence shown here is derived from an EMBL/GenBank/DDBJ whole genome shotgun (WGS) entry which is preliminary data.</text>
</comment>
<reference evidence="1 2" key="2">
    <citation type="journal article" date="2022" name="Mol. Ecol. Resour.">
        <title>The genomes of chicory, endive, great burdock and yacon provide insights into Asteraceae paleo-polyploidization history and plant inulin production.</title>
        <authorList>
            <person name="Fan W."/>
            <person name="Wang S."/>
            <person name="Wang H."/>
            <person name="Wang A."/>
            <person name="Jiang F."/>
            <person name="Liu H."/>
            <person name="Zhao H."/>
            <person name="Xu D."/>
            <person name="Zhang Y."/>
        </authorList>
    </citation>
    <scope>NUCLEOTIDE SEQUENCE [LARGE SCALE GENOMIC DNA]</scope>
    <source>
        <strain evidence="2">cv. Punajuju</strain>
        <tissue evidence="1">Leaves</tissue>
    </source>
</reference>
<sequence>MMHLCVHLPEEAILGGPVQSRWMYPVERYLCHLKKYVRNKARPEGSIAEGYVIEEALTFCSRYLRGVDSRLDKRGRNDDETFNDVRDCKLDIFKLNGRGIGKRETYRLSSILMKKAQWFILSNCSEVEPYLDEHLELLKKQHPVSSNFSQLQQSSFPSWFSSRIGTMYEQNSSVVDEELYALSHGTDDRVTSHDNFIDDTYVTNEVIDELPEDSSTGYSDDNNETNETVYVESDDEYE</sequence>
<accession>A0ACB9H7Z5</accession>
<protein>
    <submittedName>
        <fullName evidence="1">Uncharacterized protein</fullName>
    </submittedName>
</protein>
<name>A0ACB9H7Z5_CICIN</name>
<gene>
    <name evidence="1" type="ORF">L2E82_05224</name>
</gene>
<organism evidence="1 2">
    <name type="scientific">Cichorium intybus</name>
    <name type="common">Chicory</name>
    <dbReference type="NCBI Taxonomy" id="13427"/>
    <lineage>
        <taxon>Eukaryota</taxon>
        <taxon>Viridiplantae</taxon>
        <taxon>Streptophyta</taxon>
        <taxon>Embryophyta</taxon>
        <taxon>Tracheophyta</taxon>
        <taxon>Spermatophyta</taxon>
        <taxon>Magnoliopsida</taxon>
        <taxon>eudicotyledons</taxon>
        <taxon>Gunneridae</taxon>
        <taxon>Pentapetalae</taxon>
        <taxon>asterids</taxon>
        <taxon>campanulids</taxon>
        <taxon>Asterales</taxon>
        <taxon>Asteraceae</taxon>
        <taxon>Cichorioideae</taxon>
        <taxon>Cichorieae</taxon>
        <taxon>Cichoriinae</taxon>
        <taxon>Cichorium</taxon>
    </lineage>
</organism>
<dbReference type="Proteomes" id="UP001055811">
    <property type="component" value="Linkage Group LG01"/>
</dbReference>
<dbReference type="EMBL" id="CM042009">
    <property type="protein sequence ID" value="KAI3791455.1"/>
    <property type="molecule type" value="Genomic_DNA"/>
</dbReference>
<evidence type="ECO:0000313" key="1">
    <source>
        <dbReference type="EMBL" id="KAI3791455.1"/>
    </source>
</evidence>
<proteinExistence type="predicted"/>
<keyword evidence="2" id="KW-1185">Reference proteome</keyword>
<reference evidence="2" key="1">
    <citation type="journal article" date="2022" name="Mol. Ecol. Resour.">
        <title>The genomes of chicory, endive, great burdock and yacon provide insights into Asteraceae palaeo-polyploidization history and plant inulin production.</title>
        <authorList>
            <person name="Fan W."/>
            <person name="Wang S."/>
            <person name="Wang H."/>
            <person name="Wang A."/>
            <person name="Jiang F."/>
            <person name="Liu H."/>
            <person name="Zhao H."/>
            <person name="Xu D."/>
            <person name="Zhang Y."/>
        </authorList>
    </citation>
    <scope>NUCLEOTIDE SEQUENCE [LARGE SCALE GENOMIC DNA]</scope>
    <source>
        <strain evidence="2">cv. Punajuju</strain>
    </source>
</reference>